<evidence type="ECO:0000256" key="5">
    <source>
        <dbReference type="ARBA" id="ARBA00022840"/>
    </source>
</evidence>
<organism evidence="8 9">
    <name type="scientific">Leifsonella bigeumensis</name>
    <dbReference type="NCBI Taxonomy" id="433643"/>
    <lineage>
        <taxon>Bacteria</taxon>
        <taxon>Bacillati</taxon>
        <taxon>Actinomycetota</taxon>
        <taxon>Actinomycetes</taxon>
        <taxon>Micrococcales</taxon>
        <taxon>Microbacteriaceae</taxon>
        <taxon>Leifsonella</taxon>
    </lineage>
</organism>
<proteinExistence type="inferred from homology"/>
<evidence type="ECO:0000256" key="4">
    <source>
        <dbReference type="ARBA" id="ARBA00022777"/>
    </source>
</evidence>
<dbReference type="Pfam" id="PF00294">
    <property type="entry name" value="PfkB"/>
    <property type="match status" value="1"/>
</dbReference>
<gene>
    <name evidence="8" type="primary">pfkB</name>
    <name evidence="8" type="ORF">GCM10022239_07190</name>
</gene>
<dbReference type="PIRSF" id="PIRSF000535">
    <property type="entry name" value="1PFK/6PFK/LacC"/>
    <property type="match status" value="1"/>
</dbReference>
<dbReference type="RefSeq" id="WP_344753799.1">
    <property type="nucleotide sequence ID" value="NZ_BAABAE010000002.1"/>
</dbReference>
<keyword evidence="4" id="KW-0418">Kinase</keyword>
<reference evidence="9" key="1">
    <citation type="journal article" date="2019" name="Int. J. Syst. Evol. Microbiol.">
        <title>The Global Catalogue of Microorganisms (GCM) 10K type strain sequencing project: providing services to taxonomists for standard genome sequencing and annotation.</title>
        <authorList>
            <consortium name="The Broad Institute Genomics Platform"/>
            <consortium name="The Broad Institute Genome Sequencing Center for Infectious Disease"/>
            <person name="Wu L."/>
            <person name="Ma J."/>
        </authorList>
    </citation>
    <scope>NUCLEOTIDE SEQUENCE [LARGE SCALE GENOMIC DNA]</scope>
    <source>
        <strain evidence="9">JCM 16949</strain>
    </source>
</reference>
<feature type="domain" description="Carbohydrate kinase PfkB" evidence="7">
    <location>
        <begin position="11"/>
        <end position="291"/>
    </location>
</feature>
<dbReference type="InterPro" id="IPR017583">
    <property type="entry name" value="Tagatose/fructose_Pkinase"/>
</dbReference>
<keyword evidence="5" id="KW-0067">ATP-binding</keyword>
<comment type="caution">
    <text evidence="8">The sequence shown here is derived from an EMBL/GenBank/DDBJ whole genome shotgun (WGS) entry which is preliminary data.</text>
</comment>
<dbReference type="Proteomes" id="UP001501004">
    <property type="component" value="Unassembled WGS sequence"/>
</dbReference>
<name>A0ABP7F8E1_9MICO</name>
<evidence type="ECO:0000256" key="2">
    <source>
        <dbReference type="ARBA" id="ARBA00022679"/>
    </source>
</evidence>
<dbReference type="InterPro" id="IPR029056">
    <property type="entry name" value="Ribokinase-like"/>
</dbReference>
<dbReference type="InterPro" id="IPR011611">
    <property type="entry name" value="PfkB_dom"/>
</dbReference>
<dbReference type="PANTHER" id="PTHR46566:SF5">
    <property type="entry name" value="1-PHOSPHOFRUCTOKINASE"/>
    <property type="match status" value="1"/>
</dbReference>
<keyword evidence="3" id="KW-0547">Nucleotide-binding</keyword>
<evidence type="ECO:0000259" key="7">
    <source>
        <dbReference type="Pfam" id="PF00294"/>
    </source>
</evidence>
<accession>A0ABP7F8E1</accession>
<keyword evidence="2 6" id="KW-0808">Transferase</keyword>
<dbReference type="SUPFAM" id="SSF53613">
    <property type="entry name" value="Ribokinase-like"/>
    <property type="match status" value="1"/>
</dbReference>
<protein>
    <submittedName>
        <fullName evidence="8">1-phosphofructokinase</fullName>
    </submittedName>
</protein>
<evidence type="ECO:0000256" key="3">
    <source>
        <dbReference type="ARBA" id="ARBA00022741"/>
    </source>
</evidence>
<evidence type="ECO:0000256" key="6">
    <source>
        <dbReference type="PIRNR" id="PIRNR000535"/>
    </source>
</evidence>
<dbReference type="PANTHER" id="PTHR46566">
    <property type="entry name" value="1-PHOSPHOFRUCTOKINASE-RELATED"/>
    <property type="match status" value="1"/>
</dbReference>
<evidence type="ECO:0000256" key="1">
    <source>
        <dbReference type="ARBA" id="ARBA00010688"/>
    </source>
</evidence>
<dbReference type="EMBL" id="BAABAE010000002">
    <property type="protein sequence ID" value="GAA3733526.1"/>
    <property type="molecule type" value="Genomic_DNA"/>
</dbReference>
<dbReference type="Gene3D" id="3.40.1190.20">
    <property type="match status" value="1"/>
</dbReference>
<evidence type="ECO:0000313" key="9">
    <source>
        <dbReference type="Proteomes" id="UP001501004"/>
    </source>
</evidence>
<evidence type="ECO:0000313" key="8">
    <source>
        <dbReference type="EMBL" id="GAA3733526.1"/>
    </source>
</evidence>
<keyword evidence="9" id="KW-1185">Reference proteome</keyword>
<comment type="similarity">
    <text evidence="1">Belongs to the carbohydrate kinase PfkB family.</text>
</comment>
<sequence>MITVVALSPSVDVTYVVDEFVLGEVHRPRSVHREAGGKSLNAARAAAALGARVSAVAALSGATGEFVAQRLADAGVELSRVGGGLETRTCVSIASATEARMTELYERATPLSDAEWQSILNVTRDLLPQRPGWLAVAGSVPSGLDDGVLARLVELGVDAGLSVAIDSHGPALGPAVDAGAALVKVNRAEAASLLGRDDESDILEFAEAIHERSRGIVVVTDGVAGSAATNGQARWRVSPSEAVGAFSVGSGDSFLGGMLSALDDGADLAGALRLGAGCATANALEPGAARFDPERARSIAAELTVEQVR</sequence>